<feature type="coiled-coil region" evidence="1">
    <location>
        <begin position="297"/>
        <end position="380"/>
    </location>
</feature>
<feature type="compositionally biased region" description="Polar residues" evidence="2">
    <location>
        <begin position="610"/>
        <end position="629"/>
    </location>
</feature>
<name>A0A6J5MRS5_9CAUD</name>
<gene>
    <name evidence="3" type="ORF">UFOVP528_7</name>
</gene>
<organism evidence="3">
    <name type="scientific">uncultured Caudovirales phage</name>
    <dbReference type="NCBI Taxonomy" id="2100421"/>
    <lineage>
        <taxon>Viruses</taxon>
        <taxon>Duplodnaviria</taxon>
        <taxon>Heunggongvirae</taxon>
        <taxon>Uroviricota</taxon>
        <taxon>Caudoviricetes</taxon>
        <taxon>Peduoviridae</taxon>
        <taxon>Maltschvirus</taxon>
        <taxon>Maltschvirus maltsch</taxon>
    </lineage>
</organism>
<evidence type="ECO:0000313" key="3">
    <source>
        <dbReference type="EMBL" id="CAB4148517.1"/>
    </source>
</evidence>
<keyword evidence="1" id="KW-0175">Coiled coil</keyword>
<accession>A0A6J5MRS5</accession>
<reference evidence="3" key="1">
    <citation type="submission" date="2020-04" db="EMBL/GenBank/DDBJ databases">
        <authorList>
            <person name="Chiriac C."/>
            <person name="Salcher M."/>
            <person name="Ghai R."/>
            <person name="Kavagutti S V."/>
        </authorList>
    </citation>
    <scope>NUCLEOTIDE SEQUENCE</scope>
</reference>
<feature type="region of interest" description="Disordered" evidence="2">
    <location>
        <begin position="610"/>
        <end position="637"/>
    </location>
</feature>
<dbReference type="EMBL" id="LR796508">
    <property type="protein sequence ID" value="CAB4148517.1"/>
    <property type="molecule type" value="Genomic_DNA"/>
</dbReference>
<proteinExistence type="predicted"/>
<sequence>MAKSTAAIEIEVLPKNGADTKVGNFKQQLREAKLEAQQMVITFGEFSDQALAAQKRVADLSDRMDDFNDRVKALNPDRFAKVQTIVQGVSSGFAAAQGAMALFGSESQDLTKTLVKVQGAMALASGLEGLGKIQQQFSILAKDGIAAVTKAFSTLRGAIISTGFGALVIALGYVLTNLEKFGLVSDSVADKVKKLQDANDKMITSLSEGLKSQELEISLNVLKGNNTLEEAANQKIEIIKKQNAEIEEQMRIASKEENRLRMLGDQIKTDEDKKAENDLRKHYLKLNDITQENEIKILELNAEVSKQKEENRKKEEEENQKRLDKIKEQNKIEQNLLIERNNAQRQLLVDRLKSDTDILNQQYQNNLTSLREQQRKELLQENLTTTSKQYINQKYLALKQSITEKYNKDLVAVNKKTEDEIKANRDKFIEAELAATQKQYQQQINFIKLRDKDLTDQTNTNQEIADKELKSLEDQLLTKQKFEEDTTAIEQQILDKKRAIRDTDLAEEEKKAAKEKEIQTAKFQAINDSLNAIADIYSAFASSSEEDQKKAFEVNKAAQIAQAIVNTYQGVTAALTSVPLFPGQQFINAGLALATGIAAVKKISDTQFESKSVNGSKPSQQSGQGTMQSFAPRMSSLGLNDNLTQTQRVYVTEGDITRTQRRVSNNKAISVVE</sequence>
<evidence type="ECO:0000256" key="1">
    <source>
        <dbReference type="SAM" id="Coils"/>
    </source>
</evidence>
<feature type="coiled-coil region" evidence="1">
    <location>
        <begin position="225"/>
        <end position="259"/>
    </location>
</feature>
<evidence type="ECO:0000256" key="2">
    <source>
        <dbReference type="SAM" id="MobiDB-lite"/>
    </source>
</evidence>
<protein>
    <submittedName>
        <fullName evidence="3">Uncharacterized protein</fullName>
    </submittedName>
</protein>